<dbReference type="GO" id="GO:0022857">
    <property type="term" value="F:transmembrane transporter activity"/>
    <property type="evidence" value="ECO:0007669"/>
    <property type="project" value="InterPro"/>
</dbReference>
<feature type="transmembrane region" description="Helical" evidence="5">
    <location>
        <begin position="463"/>
        <end position="482"/>
    </location>
</feature>
<dbReference type="Pfam" id="PF13520">
    <property type="entry name" value="AA_permease_2"/>
    <property type="match status" value="1"/>
</dbReference>
<dbReference type="PANTHER" id="PTHR47547:SF1">
    <property type="entry name" value="ASPARTATE-PROTON SYMPORTER"/>
    <property type="match status" value="1"/>
</dbReference>
<evidence type="ECO:0000313" key="7">
    <source>
        <dbReference type="Proteomes" id="UP000241848"/>
    </source>
</evidence>
<reference evidence="6 7" key="1">
    <citation type="journal article" date="2014" name="BMC Genomics">
        <title>Comparison of environmental and isolate Sulfobacillus genomes reveals diverse carbon, sulfur, nitrogen, and hydrogen metabolisms.</title>
        <authorList>
            <person name="Justice N.B."/>
            <person name="Norman A."/>
            <person name="Brown C.T."/>
            <person name="Singh A."/>
            <person name="Thomas B.C."/>
            <person name="Banfield J.F."/>
        </authorList>
    </citation>
    <scope>NUCLEOTIDE SEQUENCE [LARGE SCALE GENOMIC DNA]</scope>
    <source>
        <strain evidence="6">AMDSBA3</strain>
    </source>
</reference>
<feature type="transmembrane region" description="Helical" evidence="5">
    <location>
        <begin position="85"/>
        <end position="104"/>
    </location>
</feature>
<dbReference type="InterPro" id="IPR002293">
    <property type="entry name" value="AA/rel_permease1"/>
</dbReference>
<feature type="transmembrane region" description="Helical" evidence="5">
    <location>
        <begin position="399"/>
        <end position="418"/>
    </location>
</feature>
<feature type="transmembrane region" description="Helical" evidence="5">
    <location>
        <begin position="424"/>
        <end position="442"/>
    </location>
</feature>
<comment type="subcellular location">
    <subcellularLocation>
        <location evidence="1">Membrane</location>
        <topology evidence="1">Multi-pass membrane protein</topology>
    </subcellularLocation>
</comment>
<name>A0A2T2WJN2_9FIRM</name>
<evidence type="ECO:0000256" key="1">
    <source>
        <dbReference type="ARBA" id="ARBA00004141"/>
    </source>
</evidence>
<feature type="transmembrane region" description="Helical" evidence="5">
    <location>
        <begin position="488"/>
        <end position="507"/>
    </location>
</feature>
<evidence type="ECO:0000256" key="3">
    <source>
        <dbReference type="ARBA" id="ARBA00022989"/>
    </source>
</evidence>
<dbReference type="InterPro" id="IPR052962">
    <property type="entry name" value="AA_Transporter_AGT"/>
</dbReference>
<evidence type="ECO:0000256" key="5">
    <source>
        <dbReference type="SAM" id="Phobius"/>
    </source>
</evidence>
<evidence type="ECO:0000313" key="6">
    <source>
        <dbReference type="EMBL" id="PSR22447.1"/>
    </source>
</evidence>
<keyword evidence="4 5" id="KW-0472">Membrane</keyword>
<comment type="caution">
    <text evidence="6">The sequence shown here is derived from an EMBL/GenBank/DDBJ whole genome shotgun (WGS) entry which is preliminary data.</text>
</comment>
<dbReference type="Gene3D" id="1.20.1740.10">
    <property type="entry name" value="Amino acid/polyamine transporter I"/>
    <property type="match status" value="1"/>
</dbReference>
<evidence type="ECO:0000256" key="4">
    <source>
        <dbReference type="ARBA" id="ARBA00023136"/>
    </source>
</evidence>
<feature type="transmembrane region" description="Helical" evidence="5">
    <location>
        <begin position="360"/>
        <end position="378"/>
    </location>
</feature>
<evidence type="ECO:0000256" key="2">
    <source>
        <dbReference type="ARBA" id="ARBA00022692"/>
    </source>
</evidence>
<dbReference type="PANTHER" id="PTHR47547">
    <property type="match status" value="1"/>
</dbReference>
<accession>A0A2T2WJN2</accession>
<feature type="transmembrane region" description="Helical" evidence="5">
    <location>
        <begin position="336"/>
        <end position="354"/>
    </location>
</feature>
<organism evidence="6 7">
    <name type="scientific">Sulfobacillus acidophilus</name>
    <dbReference type="NCBI Taxonomy" id="53633"/>
    <lineage>
        <taxon>Bacteria</taxon>
        <taxon>Bacillati</taxon>
        <taxon>Bacillota</taxon>
        <taxon>Clostridia</taxon>
        <taxon>Eubacteriales</taxon>
        <taxon>Clostridiales Family XVII. Incertae Sedis</taxon>
        <taxon>Sulfobacillus</taxon>
    </lineage>
</organism>
<proteinExistence type="predicted"/>
<feature type="transmembrane region" description="Helical" evidence="5">
    <location>
        <begin position="194"/>
        <end position="215"/>
    </location>
</feature>
<feature type="transmembrane region" description="Helical" evidence="5">
    <location>
        <begin position="235"/>
        <end position="256"/>
    </location>
</feature>
<protein>
    <submittedName>
        <fullName evidence="6">Aspartate:proton symporter</fullName>
    </submittedName>
</protein>
<dbReference type="Proteomes" id="UP000241848">
    <property type="component" value="Unassembled WGS sequence"/>
</dbReference>
<dbReference type="AlphaFoldDB" id="A0A2T2WJN2"/>
<keyword evidence="3 5" id="KW-1133">Transmembrane helix</keyword>
<dbReference type="GO" id="GO:0016020">
    <property type="term" value="C:membrane"/>
    <property type="evidence" value="ECO:0007669"/>
    <property type="project" value="UniProtKB-SubCell"/>
</dbReference>
<dbReference type="EMBL" id="PXYV01000017">
    <property type="protein sequence ID" value="PSR22447.1"/>
    <property type="molecule type" value="Genomic_DNA"/>
</dbReference>
<gene>
    <name evidence="6" type="ORF">C7B45_06935</name>
</gene>
<feature type="transmembrane region" description="Helical" evidence="5">
    <location>
        <begin position="129"/>
        <end position="149"/>
    </location>
</feature>
<keyword evidence="2 5" id="KW-0812">Transmembrane</keyword>
<feature type="transmembrane region" description="Helical" evidence="5">
    <location>
        <begin position="43"/>
        <end position="64"/>
    </location>
</feature>
<feature type="transmembrane region" description="Helical" evidence="5">
    <location>
        <begin position="276"/>
        <end position="298"/>
    </location>
</feature>
<feature type="transmembrane region" description="Helical" evidence="5">
    <location>
        <begin position="161"/>
        <end position="182"/>
    </location>
</feature>
<sequence>MEQGKFRRTLNLVDLTFLGLGAIIGSGWLFASLYGAQYAGADAWIAWVFGAVAVMLIGLVYAELGAAWPRSGGVVRYPEYSHGSMAGFFTGFAYLLATSSVAGIEAEAVRQYASYYIPALTVKGPSGDYTGWGLLVEVLFLAAFFLINYWSVNIFGKINSVVTALKFLLPLATLIIFLTQLHPQNFSIGGASPGGVHGIFTAVATAGIVFAFLGFRQPIEFAGEAKNPQRTVPMAIILSIAIGAVIYVLLQISFIGAIPAADLKHGWAALSFTSPFANVAILLGFGWLATLLFADAVLSPAGTGNIYLSTTSRMSYAWAKNGYFYSIFSHIDKKTGLPRPALVLSFILAIAWILPANFHSWSGLVGAVTSATVLTYIFGPVSASSLRRTAADHPRPFKLGGLQIIAPLAFVAGTWIVYWSGWTIDRLLIGLTLSSLILYFAFMDRDQASLARLKRDWKSAIWVIVYYVWMGVMSYIGSFGPLKHPLIPGPWIDSIVVGVLALVFYYWGVASRLPQAQVTSDPEESVEIAEGL</sequence>
<feature type="transmembrane region" description="Helical" evidence="5">
    <location>
        <begin position="12"/>
        <end position="31"/>
    </location>
</feature>